<feature type="domain" description="PhoU" evidence="2">
    <location>
        <begin position="131"/>
        <end position="209"/>
    </location>
</feature>
<reference evidence="3" key="1">
    <citation type="submission" date="2022-06" db="EMBL/GenBank/DDBJ databases">
        <title>Akkermansia biwalacus sp. nov., an anaerobic mucin-degrading bacterium isolated from human intestine.</title>
        <authorList>
            <person name="Kobayashi Y."/>
            <person name="Inoue S."/>
            <person name="Kawahara T."/>
            <person name="Kohda N."/>
        </authorList>
    </citation>
    <scope>NUCLEOTIDE SEQUENCE</scope>
    <source>
        <strain evidence="3">WON2089</strain>
    </source>
</reference>
<gene>
    <name evidence="3" type="ORF">Abiwalacus_04470</name>
</gene>
<evidence type="ECO:0000313" key="3">
    <source>
        <dbReference type="EMBL" id="BDL42873.1"/>
    </source>
</evidence>
<feature type="domain" description="PhoU" evidence="2">
    <location>
        <begin position="41"/>
        <end position="110"/>
    </location>
</feature>
<protein>
    <submittedName>
        <fullName evidence="3">Phosphate transport system regulatory protein PhoU</fullName>
    </submittedName>
</protein>
<accession>A0ABM7ZDR1</accession>
<keyword evidence="4" id="KW-1185">Reference proteome</keyword>
<evidence type="ECO:0000313" key="4">
    <source>
        <dbReference type="Proteomes" id="UP001062263"/>
    </source>
</evidence>
<name>A0ABM7ZDR1_9BACT</name>
<dbReference type="InterPro" id="IPR038078">
    <property type="entry name" value="PhoU-like_sf"/>
</dbReference>
<dbReference type="SUPFAM" id="SSF109755">
    <property type="entry name" value="PhoU-like"/>
    <property type="match status" value="1"/>
</dbReference>
<dbReference type="Gene3D" id="1.20.58.220">
    <property type="entry name" value="Phosphate transport system protein phou homolog 2, domain 2"/>
    <property type="match status" value="1"/>
</dbReference>
<comment type="similarity">
    <text evidence="1">Belongs to the PhoU family.</text>
</comment>
<organism evidence="3 4">
    <name type="scientific">Akkermansia biwaensis</name>
    <dbReference type="NCBI Taxonomy" id="2946555"/>
    <lineage>
        <taxon>Bacteria</taxon>
        <taxon>Pseudomonadati</taxon>
        <taxon>Verrucomicrobiota</taxon>
        <taxon>Verrucomicrobiia</taxon>
        <taxon>Verrucomicrobiales</taxon>
        <taxon>Akkermansiaceae</taxon>
        <taxon>Akkermansia</taxon>
    </lineage>
</organism>
<evidence type="ECO:0000256" key="1">
    <source>
        <dbReference type="ARBA" id="ARBA00008107"/>
    </source>
</evidence>
<dbReference type="PANTHER" id="PTHR42930:SF3">
    <property type="entry name" value="PHOSPHATE-SPECIFIC TRANSPORT SYSTEM ACCESSORY PROTEIN PHOU"/>
    <property type="match status" value="1"/>
</dbReference>
<dbReference type="EMBL" id="AP025943">
    <property type="protein sequence ID" value="BDL42873.1"/>
    <property type="molecule type" value="Genomic_DNA"/>
</dbReference>
<evidence type="ECO:0000259" key="2">
    <source>
        <dbReference type="Pfam" id="PF01895"/>
    </source>
</evidence>
<sequence length="225" mass="25023">MTPHPGNHILPHYDLALNNIQTRVNCVCESLLDHMAVLEHVISDADMNGANGIIADDELLDEETRQILSLCSAVLIQFHPLGSDLRLVLSLSRCTDKLRECAEEVADIARHAKASIKRQESLAPDIVLPLLNMAVSEFRDAVESLKTQDMETAREVRLRDKKLDKAHRKALGGLVTPEAEEQQSLNVNLLFIIRSIERIGDIAKTIAAAVVFLKEATDIRHGRDK</sequence>
<dbReference type="InterPro" id="IPR028366">
    <property type="entry name" value="PhoU"/>
</dbReference>
<dbReference type="Pfam" id="PF01895">
    <property type="entry name" value="PhoU"/>
    <property type="match status" value="2"/>
</dbReference>
<dbReference type="Proteomes" id="UP001062263">
    <property type="component" value="Chromosome"/>
</dbReference>
<dbReference type="PANTHER" id="PTHR42930">
    <property type="entry name" value="PHOSPHATE-SPECIFIC TRANSPORT SYSTEM ACCESSORY PROTEIN PHOU"/>
    <property type="match status" value="1"/>
</dbReference>
<dbReference type="RefSeq" id="WP_215437326.1">
    <property type="nucleotide sequence ID" value="NZ_AP025943.1"/>
</dbReference>
<dbReference type="InterPro" id="IPR026022">
    <property type="entry name" value="PhoU_dom"/>
</dbReference>
<proteinExistence type="inferred from homology"/>